<dbReference type="Proteomes" id="UP000195043">
    <property type="component" value="Unassembled WGS sequence"/>
</dbReference>
<evidence type="ECO:0000313" key="1">
    <source>
        <dbReference type="EMBL" id="OTN76716.1"/>
    </source>
</evidence>
<proteinExistence type="predicted"/>
<keyword evidence="2" id="KW-1185">Reference proteome</keyword>
<evidence type="ECO:0000313" key="2">
    <source>
        <dbReference type="Proteomes" id="UP000195043"/>
    </source>
</evidence>
<name>A0A242A6Q0_9ENTE</name>
<sequence>MKYEGKCQIQLTDVETGEVTTHDSTNMFTNALGNMLTFPIQYFKDASAAVISNNVANPIAGVSLGGLYLFQHAIAENADNVIPPFGSNNLIGHAGGAYSGAEPTRGTLNENESEQLENGYKFVWDFNTDKANGSIACMCLTSLRGGNFGIGLPNTAVGNVDSNVFAFTEGNTTWGGGFSSSSENVLEVSSVIYTATAGTGTSYTPTSTALVIYKYDNRVTDIGINDIIRRSLQANAAATLIDQKVVTNDTACTLTTPARWMCLGDGKAISVQATSANVIHYAVIDLETATVVDSKVINAVGLSSGAVRAPFTIKGDYLYLITATDTIKKVSMHDGSVTVLAIEKNGITLSSASNLHGFNFNDDYYGFVANITTAGNFSSSSVIVIKDDDTAVASSTTTSTTTSSANGRRIIQMSGLNYPLAVSQYGINSQSNSTSVYLVACIQAYLATINNITPVVKTPAQTMKIIYTVTKQ</sequence>
<reference evidence="1 2" key="1">
    <citation type="submission" date="2017-05" db="EMBL/GenBank/DDBJ databases">
        <title>The Genome Sequence of Enterococcus sp. 8G7_MSG3316.</title>
        <authorList>
            <consortium name="The Broad Institute Genomics Platform"/>
            <consortium name="The Broad Institute Genomic Center for Infectious Diseases"/>
            <person name="Earl A."/>
            <person name="Manson A."/>
            <person name="Schwartman J."/>
            <person name="Gilmore M."/>
            <person name="Abouelleil A."/>
            <person name="Cao P."/>
            <person name="Chapman S."/>
            <person name="Cusick C."/>
            <person name="Shea T."/>
            <person name="Young S."/>
            <person name="Neafsey D."/>
            <person name="Nusbaum C."/>
            <person name="Birren B."/>
        </authorList>
    </citation>
    <scope>NUCLEOTIDE SEQUENCE [LARGE SCALE GENOMIC DNA]</scope>
    <source>
        <strain evidence="1 2">8G7_MSG3316</strain>
    </source>
</reference>
<accession>A0A242A6Q0</accession>
<gene>
    <name evidence="1" type="ORF">A5886_001795</name>
</gene>
<comment type="caution">
    <text evidence="1">The sequence shown here is derived from an EMBL/GenBank/DDBJ whole genome shotgun (WGS) entry which is preliminary data.</text>
</comment>
<organism evidence="1 2">
    <name type="scientific">Candidatus Enterococcus testudinis</name>
    <dbReference type="NCBI Taxonomy" id="1834191"/>
    <lineage>
        <taxon>Bacteria</taxon>
        <taxon>Bacillati</taxon>
        <taxon>Bacillota</taxon>
        <taxon>Bacilli</taxon>
        <taxon>Lactobacillales</taxon>
        <taxon>Enterococcaceae</taxon>
        <taxon>Enterococcus</taxon>
    </lineage>
</organism>
<dbReference type="RefSeq" id="WP_086274662.1">
    <property type="nucleotide sequence ID" value="NZ_NGKU01000001.1"/>
</dbReference>
<dbReference type="AlphaFoldDB" id="A0A242A6Q0"/>
<protein>
    <submittedName>
        <fullName evidence="1">Uncharacterized protein</fullName>
    </submittedName>
</protein>
<dbReference type="OrthoDB" id="1762345at2"/>
<dbReference type="EMBL" id="NGKU01000001">
    <property type="protein sequence ID" value="OTN76716.1"/>
    <property type="molecule type" value="Genomic_DNA"/>
</dbReference>
<dbReference type="STRING" id="1834191.A5886_001795"/>